<sequence>MSERKVLTKYYPPDFDPSKIVRSRAPKQAGPKVQTVRLMAPFPMKCTACGEYIYKGRKFNARKETTEEKYLAISIYRFYIKCTRCSGEITFKTDPKNMDYQCERGAKRNTEPWRVNGGGLQESDEERLDRLEREEQERDAMQELEDKTAEAKTEMAVADALDEIRTRNARNERVGKDGIEITVARENVDSERERQEREDEEAARRAFMRRHEALEEIIEDDADDADDAGAGPAPRITKEEALAMPPPSFKRVVKKKKDHAAALGIKKKPSLV</sequence>
<organism evidence="11 12">
    <name type="scientific">Monilinia vaccinii-corymbosi</name>
    <dbReference type="NCBI Taxonomy" id="61207"/>
    <lineage>
        <taxon>Eukaryota</taxon>
        <taxon>Fungi</taxon>
        <taxon>Dikarya</taxon>
        <taxon>Ascomycota</taxon>
        <taxon>Pezizomycotina</taxon>
        <taxon>Leotiomycetes</taxon>
        <taxon>Helotiales</taxon>
        <taxon>Sclerotiniaceae</taxon>
        <taxon>Monilinia</taxon>
    </lineage>
</organism>
<keyword evidence="12" id="KW-1185">Reference proteome</keyword>
<feature type="binding site" evidence="8">
    <location>
        <position position="49"/>
    </location>
    <ligand>
        <name>Zn(2+)</name>
        <dbReference type="ChEBI" id="CHEBI:29105"/>
    </ligand>
</feature>
<dbReference type="Proteomes" id="UP000672032">
    <property type="component" value="Chromosome 4"/>
</dbReference>
<keyword evidence="6" id="KW-0508">mRNA splicing</keyword>
<feature type="coiled-coil region" evidence="9">
    <location>
        <begin position="131"/>
        <end position="161"/>
    </location>
</feature>
<keyword evidence="3 8" id="KW-0479">Metal-binding</keyword>
<dbReference type="Pfam" id="PF04502">
    <property type="entry name" value="Saf4_Yju2"/>
    <property type="match status" value="1"/>
</dbReference>
<comment type="function">
    <text evidence="8">Part of the spliceosome which catalyzes two sequential transesterification reactions, first the excision of the non-coding intron from pre-mRNA and then the ligation of the coding exons to form the mature mRNA. Plays a role in stabilizing the structure of the spliceosome catalytic core and docking of the branch helix into the active site, producing 5'-exon and lariat intron-3'-intermediates.</text>
</comment>
<name>A0A8A3PFQ0_9HELO</name>
<feature type="binding site" evidence="8">
    <location>
        <position position="46"/>
    </location>
    <ligand>
        <name>Zn(2+)</name>
        <dbReference type="ChEBI" id="CHEBI:29105"/>
    </ligand>
</feature>
<comment type="subunit">
    <text evidence="8">Component of the spliceosome. Present in the activated B complex, the catalytically activated B* complex which catalyzes the branching, the catalytic step 1 C complex catalyzing the exon ligation, and the postcatalytic P complex containing the ligated exons (mRNA) and the excised lariat intron.</text>
</comment>
<comment type="similarity">
    <text evidence="8">Belongs to the CWC16 family. YJU2 subfamily.</text>
</comment>
<dbReference type="OrthoDB" id="674963at2759"/>
<dbReference type="InterPro" id="IPR007590">
    <property type="entry name" value="Saf4/Yju2"/>
</dbReference>
<evidence type="ECO:0000256" key="10">
    <source>
        <dbReference type="SAM" id="MobiDB-lite"/>
    </source>
</evidence>
<reference evidence="11" key="1">
    <citation type="submission" date="2020-10" db="EMBL/GenBank/DDBJ databases">
        <title>Genome Sequence of Monilinia vaccinii-corymbosi Sheds Light on Mummy Berry Disease Infection of Blueberry and Mating Type.</title>
        <authorList>
            <person name="Yow A.G."/>
            <person name="Zhang Y."/>
            <person name="Bansal K."/>
            <person name="Eacker S.M."/>
            <person name="Sullivan S."/>
            <person name="Liachko I."/>
            <person name="Cubeta M.A."/>
            <person name="Rollins J.A."/>
            <person name="Ashrafi H."/>
        </authorList>
    </citation>
    <scope>NUCLEOTIDE SEQUENCE</scope>
    <source>
        <strain evidence="11">RL-1</strain>
    </source>
</reference>
<feature type="region of interest" description="Disordered" evidence="10">
    <location>
        <begin position="218"/>
        <end position="248"/>
    </location>
</feature>
<feature type="compositionally biased region" description="Acidic residues" evidence="10">
    <location>
        <begin position="218"/>
        <end position="227"/>
    </location>
</feature>
<keyword evidence="5 8" id="KW-0862">Zinc</keyword>
<dbReference type="GO" id="GO:0071006">
    <property type="term" value="C:U2-type catalytic step 1 spliceosome"/>
    <property type="evidence" value="ECO:0007669"/>
    <property type="project" value="UniProtKB-UniRule"/>
</dbReference>
<gene>
    <name evidence="11" type="ORF">DSL72_005459</name>
</gene>
<evidence type="ECO:0000256" key="4">
    <source>
        <dbReference type="ARBA" id="ARBA00022728"/>
    </source>
</evidence>
<evidence type="ECO:0000313" key="12">
    <source>
        <dbReference type="Proteomes" id="UP000672032"/>
    </source>
</evidence>
<keyword evidence="2" id="KW-0507">mRNA processing</keyword>
<feature type="binding site" evidence="8">
    <location>
        <position position="82"/>
    </location>
    <ligand>
        <name>Zn(2+)</name>
        <dbReference type="ChEBI" id="CHEBI:29105"/>
    </ligand>
</feature>
<dbReference type="PANTHER" id="PTHR12111:SF1">
    <property type="entry name" value="SPLICING FACTOR YJU2"/>
    <property type="match status" value="1"/>
</dbReference>
<evidence type="ECO:0000256" key="8">
    <source>
        <dbReference type="HAMAP-Rule" id="MF_03226"/>
    </source>
</evidence>
<protein>
    <recommendedName>
        <fullName evidence="8">Splicing factor YJU2</fullName>
    </recommendedName>
</protein>
<evidence type="ECO:0000256" key="3">
    <source>
        <dbReference type="ARBA" id="ARBA00022723"/>
    </source>
</evidence>
<evidence type="ECO:0000256" key="2">
    <source>
        <dbReference type="ARBA" id="ARBA00022664"/>
    </source>
</evidence>
<keyword evidence="9" id="KW-0175">Coiled coil</keyword>
<dbReference type="HAMAP" id="MF_03226">
    <property type="entry name" value="YJU2"/>
    <property type="match status" value="1"/>
</dbReference>
<proteinExistence type="inferred from homology"/>
<accession>A0A8A3PFQ0</accession>
<dbReference type="PANTHER" id="PTHR12111">
    <property type="entry name" value="SPLICING FACTOR YJU2"/>
    <property type="match status" value="1"/>
</dbReference>
<comment type="subcellular location">
    <subcellularLocation>
        <location evidence="1 8">Nucleus</location>
    </subcellularLocation>
</comment>
<evidence type="ECO:0000313" key="11">
    <source>
        <dbReference type="EMBL" id="QSZ33885.1"/>
    </source>
</evidence>
<feature type="binding site" evidence="8">
    <location>
        <position position="85"/>
    </location>
    <ligand>
        <name>Zn(2+)</name>
        <dbReference type="ChEBI" id="CHEBI:29105"/>
    </ligand>
</feature>
<evidence type="ECO:0000256" key="9">
    <source>
        <dbReference type="SAM" id="Coils"/>
    </source>
</evidence>
<keyword evidence="4 8" id="KW-0747">Spliceosome</keyword>
<evidence type="ECO:0000256" key="7">
    <source>
        <dbReference type="ARBA" id="ARBA00023242"/>
    </source>
</evidence>
<evidence type="ECO:0000256" key="6">
    <source>
        <dbReference type="ARBA" id="ARBA00023187"/>
    </source>
</evidence>
<dbReference type="GO" id="GO:0000349">
    <property type="term" value="P:generation of catalytic spliceosome for first transesterification step"/>
    <property type="evidence" value="ECO:0007669"/>
    <property type="project" value="UniProtKB-UniRule"/>
</dbReference>
<dbReference type="GO" id="GO:0046872">
    <property type="term" value="F:metal ion binding"/>
    <property type="evidence" value="ECO:0007669"/>
    <property type="project" value="UniProtKB-KW"/>
</dbReference>
<dbReference type="InterPro" id="IPR043701">
    <property type="entry name" value="Yju2"/>
</dbReference>
<dbReference type="EMBL" id="CP063408">
    <property type="protein sequence ID" value="QSZ33885.1"/>
    <property type="molecule type" value="Genomic_DNA"/>
</dbReference>
<keyword evidence="7 8" id="KW-0539">Nucleus</keyword>
<evidence type="ECO:0000256" key="5">
    <source>
        <dbReference type="ARBA" id="ARBA00022833"/>
    </source>
</evidence>
<evidence type="ECO:0000256" key="1">
    <source>
        <dbReference type="ARBA" id="ARBA00004123"/>
    </source>
</evidence>
<dbReference type="AlphaFoldDB" id="A0A8A3PFQ0"/>